<keyword evidence="2" id="KW-0804">Transcription</keyword>
<dbReference type="Gene3D" id="1.10.10.10">
    <property type="entry name" value="Winged helix-like DNA-binding domain superfamily/Winged helix DNA-binding domain"/>
    <property type="match status" value="1"/>
</dbReference>
<accession>A0ABX8UT62</accession>
<dbReference type="InterPro" id="IPR026881">
    <property type="entry name" value="WYL_dom"/>
</dbReference>
<dbReference type="PROSITE" id="PS52050">
    <property type="entry name" value="WYL"/>
    <property type="match status" value="1"/>
</dbReference>
<reference evidence="4 5" key="1">
    <citation type="submission" date="2021-07" db="EMBL/GenBank/DDBJ databases">
        <title>Paraburkholderia edwinii protects Aspergillus sp. from phenazines by acting as a toxin sponge.</title>
        <authorList>
            <person name="Dahlstrom K.M."/>
            <person name="Newman D.K."/>
        </authorList>
    </citation>
    <scope>NUCLEOTIDE SEQUENCE [LARGE SCALE GENOMIC DNA]</scope>
    <source>
        <strain evidence="4 5">Pe01</strain>
    </source>
</reference>
<keyword evidence="5" id="KW-1185">Reference proteome</keyword>
<dbReference type="InterPro" id="IPR057727">
    <property type="entry name" value="WCX_dom"/>
</dbReference>
<evidence type="ECO:0000256" key="2">
    <source>
        <dbReference type="ARBA" id="ARBA00023163"/>
    </source>
</evidence>
<dbReference type="InterPro" id="IPR013196">
    <property type="entry name" value="HTH_11"/>
</dbReference>
<dbReference type="InterPro" id="IPR001034">
    <property type="entry name" value="DeoR_HTH"/>
</dbReference>
<feature type="domain" description="HTH deoR-type" evidence="3">
    <location>
        <begin position="2"/>
        <end position="60"/>
    </location>
</feature>
<dbReference type="PANTHER" id="PTHR34580:SF1">
    <property type="entry name" value="PROTEIN PAFC"/>
    <property type="match status" value="1"/>
</dbReference>
<dbReference type="InterPro" id="IPR028349">
    <property type="entry name" value="PafC-like"/>
</dbReference>
<dbReference type="InterPro" id="IPR036388">
    <property type="entry name" value="WH-like_DNA-bd_sf"/>
</dbReference>
<dbReference type="Pfam" id="PF25583">
    <property type="entry name" value="WCX"/>
    <property type="match status" value="1"/>
</dbReference>
<gene>
    <name evidence="4" type="ORF">KZJ38_35300</name>
</gene>
<evidence type="ECO:0000313" key="4">
    <source>
        <dbReference type="EMBL" id="QYD72209.1"/>
    </source>
</evidence>
<dbReference type="EMBL" id="CP080096">
    <property type="protein sequence ID" value="QYD72209.1"/>
    <property type="molecule type" value="Genomic_DNA"/>
</dbReference>
<dbReference type="Pfam" id="PF13280">
    <property type="entry name" value="WYL"/>
    <property type="match status" value="1"/>
</dbReference>
<keyword evidence="1" id="KW-0805">Transcription regulation</keyword>
<dbReference type="Proteomes" id="UP000826462">
    <property type="component" value="Chromosome 2"/>
</dbReference>
<dbReference type="InterPro" id="IPR036390">
    <property type="entry name" value="WH_DNA-bd_sf"/>
</dbReference>
<evidence type="ECO:0000259" key="3">
    <source>
        <dbReference type="PROSITE" id="PS51000"/>
    </source>
</evidence>
<dbReference type="Pfam" id="PF08279">
    <property type="entry name" value="HTH_11"/>
    <property type="match status" value="1"/>
</dbReference>
<dbReference type="SUPFAM" id="SSF46785">
    <property type="entry name" value="Winged helix' DNA-binding domain"/>
    <property type="match status" value="1"/>
</dbReference>
<evidence type="ECO:0000313" key="5">
    <source>
        <dbReference type="Proteomes" id="UP000826462"/>
    </source>
</evidence>
<dbReference type="InterPro" id="IPR051534">
    <property type="entry name" value="CBASS_pafABC_assoc_protein"/>
</dbReference>
<organism evidence="4 5">
    <name type="scientific">Paraburkholderia edwinii</name>
    <dbReference type="NCBI Taxonomy" id="2861782"/>
    <lineage>
        <taxon>Bacteria</taxon>
        <taxon>Pseudomonadati</taxon>
        <taxon>Pseudomonadota</taxon>
        <taxon>Betaproteobacteria</taxon>
        <taxon>Burkholderiales</taxon>
        <taxon>Burkholderiaceae</taxon>
        <taxon>Paraburkholderia</taxon>
    </lineage>
</organism>
<protein>
    <submittedName>
        <fullName evidence="4">YafY family transcriptional regulator</fullName>
    </submittedName>
</protein>
<proteinExistence type="predicted"/>
<evidence type="ECO:0000256" key="1">
    <source>
        <dbReference type="ARBA" id="ARBA00023015"/>
    </source>
</evidence>
<dbReference type="PROSITE" id="PS51000">
    <property type="entry name" value="HTH_DEOR_2"/>
    <property type="match status" value="1"/>
</dbReference>
<dbReference type="PIRSF" id="PIRSF016838">
    <property type="entry name" value="PafC"/>
    <property type="match status" value="1"/>
</dbReference>
<dbReference type="RefSeq" id="WP_219801637.1">
    <property type="nucleotide sequence ID" value="NZ_CP080096.1"/>
</dbReference>
<name>A0ABX8UT62_9BURK</name>
<dbReference type="PANTHER" id="PTHR34580">
    <property type="match status" value="1"/>
</dbReference>
<sequence length="328" mass="35970">MRPSRLVSMLLLLQVKGRVTAQALAEEFDVSVRTVYRDIDHLSAAGVPVYADRGPGGGFALLDGYRARLTGITKAEAETLSIAGLAGAATDLGLSEQLRAAQLKLVTALPDAAPDASRIGSRLHIDPVGWYRRPAQVPHLTLLASAVWEQKRVAMHYLSWASSGAGNRGSKPEPERIRDPLGLVHKAGDWYLVARARTQLRIYKVANITHLSVLDETFERPDSFDLRSEWAGSVAAFEKSLLKNVARLRLTQEGMLRLDRLGAAAVEQAHSTEPDEDGWQEVTLPIEQLDYAAEQLLGFAGHVEVLEPPELRVRLRRLAQRIATLNAG</sequence>